<keyword evidence="2" id="KW-0413">Isomerase</keyword>
<dbReference type="InterPro" id="IPR036291">
    <property type="entry name" value="NAD(P)-bd_dom_sf"/>
</dbReference>
<dbReference type="EMBL" id="JAJA02000001">
    <property type="protein sequence ID" value="KWS03353.1"/>
    <property type="molecule type" value="Genomic_DNA"/>
</dbReference>
<dbReference type="Gene3D" id="3.40.50.720">
    <property type="entry name" value="NAD(P)-binding Rossmann-like Domain"/>
    <property type="match status" value="1"/>
</dbReference>
<sequence length="327" mass="35727">MTVLVTGSAGHLGEGLMRRLRAQSRAARGIDIKPSAFTDRVGSIADRGFVDEAMHGVRCVIHSATLHKPHVATHSYQDFVDTNISGSLNLLEAALKAGVESFVFTSTTSTFGAALKPPAGGPATWITEQVAPIPKNIYGTTKVAAEGLCELFHRKHGLPVLVLRTSRFFPEDDDDAAVRSVYAPANVQANELLYRRADIDDVVQAHLCAIERAPALGFGRYIVSATTPFAQADLQALHDDAAGVVERLFPQCRELYAAKGWTLFPRLDRVYVNDAARRDLHWEPRYGFGYVLDCLRAGLDFRSPLAHEVGIKGYHATAFEGIPYPVE</sequence>
<feature type="domain" description="NAD-dependent epimerase/dehydratase" evidence="1">
    <location>
        <begin position="3"/>
        <end position="212"/>
    </location>
</feature>
<dbReference type="InterPro" id="IPR001509">
    <property type="entry name" value="Epimerase_deHydtase"/>
</dbReference>
<dbReference type="OrthoDB" id="9801056at2"/>
<reference evidence="2 3" key="1">
    <citation type="journal article" date="2014" name="Genome Announc.">
        <title>Draft Genome Sequence of Lysobacter capsici AZ78, a Bacterium Antagonistic to Plant-Pathogenic Oomycetes.</title>
        <authorList>
            <person name="Puopolo G."/>
            <person name="Sonego P."/>
            <person name="Engelen K."/>
            <person name="Pertot I."/>
        </authorList>
    </citation>
    <scope>NUCLEOTIDE SEQUENCE [LARGE SCALE GENOMIC DNA]</scope>
    <source>
        <strain evidence="2 3">AZ78</strain>
    </source>
</reference>
<evidence type="ECO:0000313" key="2">
    <source>
        <dbReference type="EMBL" id="KWS03353.1"/>
    </source>
</evidence>
<proteinExistence type="predicted"/>
<dbReference type="PANTHER" id="PTHR43245:SF54">
    <property type="entry name" value="BLL0593 PROTEIN"/>
    <property type="match status" value="1"/>
</dbReference>
<evidence type="ECO:0000313" key="3">
    <source>
        <dbReference type="Proteomes" id="UP000023435"/>
    </source>
</evidence>
<name>A0A120AFQ3_9GAMM</name>
<dbReference type="GO" id="GO:0003978">
    <property type="term" value="F:UDP-glucose 4-epimerase activity"/>
    <property type="evidence" value="ECO:0007669"/>
    <property type="project" value="UniProtKB-EC"/>
</dbReference>
<dbReference type="PANTHER" id="PTHR43245">
    <property type="entry name" value="BIFUNCTIONAL POLYMYXIN RESISTANCE PROTEIN ARNA"/>
    <property type="match status" value="1"/>
</dbReference>
<dbReference type="InterPro" id="IPR050177">
    <property type="entry name" value="Lipid_A_modif_metabolic_enz"/>
</dbReference>
<comment type="caution">
    <text evidence="2">The sequence shown here is derived from an EMBL/GenBank/DDBJ whole genome shotgun (WGS) entry which is preliminary data.</text>
</comment>
<dbReference type="AlphaFoldDB" id="A0A120AFQ3"/>
<evidence type="ECO:0000259" key="1">
    <source>
        <dbReference type="Pfam" id="PF01370"/>
    </source>
</evidence>
<protein>
    <submittedName>
        <fullName evidence="2">UDP-glucose 4-epimerase</fullName>
        <ecNumber evidence="2">5.1.3.2</ecNumber>
    </submittedName>
</protein>
<dbReference type="EC" id="5.1.3.2" evidence="2"/>
<keyword evidence="3" id="KW-1185">Reference proteome</keyword>
<gene>
    <name evidence="2" type="ORF">AZ78_0899</name>
</gene>
<dbReference type="Proteomes" id="UP000023435">
    <property type="component" value="Unassembled WGS sequence"/>
</dbReference>
<accession>A0A120AFQ3</accession>
<organism evidence="2 3">
    <name type="scientific">Lysobacter capsici AZ78</name>
    <dbReference type="NCBI Taxonomy" id="1444315"/>
    <lineage>
        <taxon>Bacteria</taxon>
        <taxon>Pseudomonadati</taxon>
        <taxon>Pseudomonadota</taxon>
        <taxon>Gammaproteobacteria</taxon>
        <taxon>Lysobacterales</taxon>
        <taxon>Lysobacteraceae</taxon>
        <taxon>Lysobacter</taxon>
    </lineage>
</organism>
<dbReference type="CDD" id="cd08946">
    <property type="entry name" value="SDR_e"/>
    <property type="match status" value="1"/>
</dbReference>
<dbReference type="RefSeq" id="WP_036109679.1">
    <property type="nucleotide sequence ID" value="NZ_JAJA02000001.1"/>
</dbReference>
<dbReference type="SUPFAM" id="SSF51735">
    <property type="entry name" value="NAD(P)-binding Rossmann-fold domains"/>
    <property type="match status" value="1"/>
</dbReference>
<dbReference type="Pfam" id="PF01370">
    <property type="entry name" value="Epimerase"/>
    <property type="match status" value="1"/>
</dbReference>